<organism evidence="3 4">
    <name type="scientific">Ilex paraguariensis</name>
    <name type="common">yerba mate</name>
    <dbReference type="NCBI Taxonomy" id="185542"/>
    <lineage>
        <taxon>Eukaryota</taxon>
        <taxon>Viridiplantae</taxon>
        <taxon>Streptophyta</taxon>
        <taxon>Embryophyta</taxon>
        <taxon>Tracheophyta</taxon>
        <taxon>Spermatophyta</taxon>
        <taxon>Magnoliopsida</taxon>
        <taxon>eudicotyledons</taxon>
        <taxon>Gunneridae</taxon>
        <taxon>Pentapetalae</taxon>
        <taxon>asterids</taxon>
        <taxon>campanulids</taxon>
        <taxon>Aquifoliales</taxon>
        <taxon>Aquifoliaceae</taxon>
        <taxon>Ilex</taxon>
    </lineage>
</organism>
<comment type="caution">
    <text evidence="3">The sequence shown here is derived from an EMBL/GenBank/DDBJ whole genome shotgun (WGS) entry which is preliminary data.</text>
</comment>
<dbReference type="Pfam" id="PF14555">
    <property type="entry name" value="UBA_4"/>
    <property type="match status" value="1"/>
</dbReference>
<sequence length="534" mass="60741">MEGFTSATDQQSMVSSFLEIAVGQTADTARQFLQATHWKLEEAIQLFFVGNEGGAVAQPSFSIPVENDRPLPDQSLGESTKDVVEENVRQDDGNEVRAPLPVKREILYDHAMLYGASRTGDPSHEARPVVPFRNFNEEMKRPGIWGAEQGATSTTDQSRVNLASMYRPPFALMYHGPFEKTLPMILAYGNFRIVYCAGGVKDIVNECSFFFSSFVTDHTSFLSFSLFGVALRVENKLERSWVAVFLYLWEWNVWLGWDIHSWDLKGNGLVEQNGYGVIGDKTWDVIAVSNEFGSNSVGLPRRIWMVEFCKFCFKERFTILGRRSKKLWRRTGEKFNVVLYPFEAKDAAKVQDKWLLVNLQSTREFSSHMLNRDTWGNEAVAQTIRTNFIFWQVSDDTEEGSKVCTYYKLDSAPVILVIDPVTGQKMRSWRAMIQPESLLEDLLPFMDGSPKDHHVSLSHKRPRETSQASPPKTQVEEGMRCGEQGTRETMGNLTWEQSVLSQAEELKPAEQKIFADLQLPKVVGYTEKRSKSQV</sequence>
<dbReference type="AlphaFoldDB" id="A0ABC8RI80"/>
<reference evidence="3 4" key="1">
    <citation type="submission" date="2024-02" db="EMBL/GenBank/DDBJ databases">
        <authorList>
            <person name="Vignale AGUSTIN F."/>
            <person name="Sosa J E."/>
            <person name="Modenutti C."/>
        </authorList>
    </citation>
    <scope>NUCLEOTIDE SEQUENCE [LARGE SCALE GENOMIC DNA]</scope>
</reference>
<keyword evidence="4" id="KW-1185">Reference proteome</keyword>
<dbReference type="SUPFAM" id="SSF52833">
    <property type="entry name" value="Thioredoxin-like"/>
    <property type="match status" value="1"/>
</dbReference>
<evidence type="ECO:0000313" key="4">
    <source>
        <dbReference type="Proteomes" id="UP001642360"/>
    </source>
</evidence>
<dbReference type="SUPFAM" id="SSF46934">
    <property type="entry name" value="UBA-like"/>
    <property type="match status" value="1"/>
</dbReference>
<dbReference type="InterPro" id="IPR006577">
    <property type="entry name" value="UAS"/>
</dbReference>
<name>A0ABC8RI80_9AQUA</name>
<dbReference type="CDD" id="cd02958">
    <property type="entry name" value="UAS"/>
    <property type="match status" value="1"/>
</dbReference>
<evidence type="ECO:0000259" key="2">
    <source>
        <dbReference type="SMART" id="SM00594"/>
    </source>
</evidence>
<dbReference type="InterPro" id="IPR050730">
    <property type="entry name" value="UBX_domain-protein"/>
</dbReference>
<evidence type="ECO:0000256" key="1">
    <source>
        <dbReference type="SAM" id="MobiDB-lite"/>
    </source>
</evidence>
<gene>
    <name evidence="3" type="ORF">ILEXP_LOCUS9352</name>
</gene>
<dbReference type="PANTHER" id="PTHR23322:SF6">
    <property type="entry name" value="UBX DOMAIN-CONTAINING PROTEIN 7"/>
    <property type="match status" value="1"/>
</dbReference>
<feature type="domain" description="UAS" evidence="2">
    <location>
        <begin position="326"/>
        <end position="447"/>
    </location>
</feature>
<proteinExistence type="predicted"/>
<protein>
    <recommendedName>
        <fullName evidence="2">UAS domain-containing protein</fullName>
    </recommendedName>
</protein>
<dbReference type="Pfam" id="PF13899">
    <property type="entry name" value="Thioredoxin_7"/>
    <property type="match status" value="1"/>
</dbReference>
<dbReference type="Proteomes" id="UP001642360">
    <property type="component" value="Unassembled WGS sequence"/>
</dbReference>
<evidence type="ECO:0000313" key="3">
    <source>
        <dbReference type="EMBL" id="CAK9141732.1"/>
    </source>
</evidence>
<feature type="region of interest" description="Disordered" evidence="1">
    <location>
        <begin position="60"/>
        <end position="93"/>
    </location>
</feature>
<dbReference type="Gene3D" id="1.10.8.10">
    <property type="entry name" value="DNA helicase RuvA subunit, C-terminal domain"/>
    <property type="match status" value="1"/>
</dbReference>
<dbReference type="SMART" id="SM00594">
    <property type="entry name" value="UAS"/>
    <property type="match status" value="1"/>
</dbReference>
<dbReference type="Gene3D" id="3.40.30.10">
    <property type="entry name" value="Glutaredoxin"/>
    <property type="match status" value="1"/>
</dbReference>
<dbReference type="PANTHER" id="PTHR23322">
    <property type="entry name" value="FAS-ASSOCIATED PROTEIN"/>
    <property type="match status" value="1"/>
</dbReference>
<feature type="region of interest" description="Disordered" evidence="1">
    <location>
        <begin position="450"/>
        <end position="491"/>
    </location>
</feature>
<dbReference type="EMBL" id="CAUOFW020001170">
    <property type="protein sequence ID" value="CAK9141732.1"/>
    <property type="molecule type" value="Genomic_DNA"/>
</dbReference>
<accession>A0ABC8RI80</accession>
<dbReference type="InterPro" id="IPR036249">
    <property type="entry name" value="Thioredoxin-like_sf"/>
</dbReference>
<feature type="compositionally biased region" description="Basic and acidic residues" evidence="1">
    <location>
        <begin position="79"/>
        <end position="93"/>
    </location>
</feature>
<dbReference type="InterPro" id="IPR009060">
    <property type="entry name" value="UBA-like_sf"/>
</dbReference>